<feature type="region of interest" description="Disordered" evidence="1">
    <location>
        <begin position="267"/>
        <end position="294"/>
    </location>
</feature>
<name>A0A550BS80_9AGAR</name>
<proteinExistence type="predicted"/>
<dbReference type="AlphaFoldDB" id="A0A550BS80"/>
<feature type="compositionally biased region" description="Low complexity" evidence="1">
    <location>
        <begin position="270"/>
        <end position="285"/>
    </location>
</feature>
<keyword evidence="3" id="KW-1185">Reference proteome</keyword>
<dbReference type="EMBL" id="VDMD01000158">
    <property type="protein sequence ID" value="TRM55392.1"/>
    <property type="molecule type" value="Genomic_DNA"/>
</dbReference>
<feature type="region of interest" description="Disordered" evidence="1">
    <location>
        <begin position="69"/>
        <end position="100"/>
    </location>
</feature>
<organism evidence="2 3">
    <name type="scientific">Schizophyllum amplum</name>
    <dbReference type="NCBI Taxonomy" id="97359"/>
    <lineage>
        <taxon>Eukaryota</taxon>
        <taxon>Fungi</taxon>
        <taxon>Dikarya</taxon>
        <taxon>Basidiomycota</taxon>
        <taxon>Agaricomycotina</taxon>
        <taxon>Agaricomycetes</taxon>
        <taxon>Agaricomycetidae</taxon>
        <taxon>Agaricales</taxon>
        <taxon>Schizophyllaceae</taxon>
        <taxon>Schizophyllum</taxon>
    </lineage>
</organism>
<protein>
    <submittedName>
        <fullName evidence="2">Uncharacterized protein</fullName>
    </submittedName>
</protein>
<evidence type="ECO:0000256" key="1">
    <source>
        <dbReference type="SAM" id="MobiDB-lite"/>
    </source>
</evidence>
<accession>A0A550BS80</accession>
<evidence type="ECO:0000313" key="3">
    <source>
        <dbReference type="Proteomes" id="UP000320762"/>
    </source>
</evidence>
<reference evidence="2 3" key="1">
    <citation type="journal article" date="2019" name="New Phytol.">
        <title>Comparative genomics reveals unique wood-decay strategies and fruiting body development in the Schizophyllaceae.</title>
        <authorList>
            <person name="Almasi E."/>
            <person name="Sahu N."/>
            <person name="Krizsan K."/>
            <person name="Balint B."/>
            <person name="Kovacs G.M."/>
            <person name="Kiss B."/>
            <person name="Cseklye J."/>
            <person name="Drula E."/>
            <person name="Henrissat B."/>
            <person name="Nagy I."/>
            <person name="Chovatia M."/>
            <person name="Adam C."/>
            <person name="LaButti K."/>
            <person name="Lipzen A."/>
            <person name="Riley R."/>
            <person name="Grigoriev I.V."/>
            <person name="Nagy L.G."/>
        </authorList>
    </citation>
    <scope>NUCLEOTIDE SEQUENCE [LARGE SCALE GENOMIC DNA]</scope>
    <source>
        <strain evidence="2 3">NL-1724</strain>
    </source>
</reference>
<dbReference type="Proteomes" id="UP000320762">
    <property type="component" value="Unassembled WGS sequence"/>
</dbReference>
<evidence type="ECO:0000313" key="2">
    <source>
        <dbReference type="EMBL" id="TRM55392.1"/>
    </source>
</evidence>
<gene>
    <name evidence="2" type="ORF">BD626DRAFT_637694</name>
</gene>
<sequence length="358" mass="38973">MRDLRLQRCVVSRTRAFFVMWRRFRLPTCLSTLQASTRASAPSLTRLPADDTAFTLLLPEFRPNIRMMTRWPPDTARGRGSTIPLRGCSASPHLPSESKLPPIRRQLLAQPLMPESGSVGEKPAPLAPSPNLPLSGVQISASNSPREIAVGQTSPGYHGLDCLVRFIVMQFVTPNTQFLNVRSLYPVTPDTQLVNVCLDYCSLYPTAHQLCKHPAILPVTRDTRSDTSSITAQGACHLLLTMTSIRLPRPSASAGALADVERLQLPSMPPATTSAPRSTATLSLTPLLGQDERPPEMSADVVLDERNPLASSSLQPRRASRIVSEDVSLGVMDGEGALPRPLCYAQRAYNLADAPLVL</sequence>
<comment type="caution">
    <text evidence="2">The sequence shown here is derived from an EMBL/GenBank/DDBJ whole genome shotgun (WGS) entry which is preliminary data.</text>
</comment>